<dbReference type="Pfam" id="PF00078">
    <property type="entry name" value="RVT_1"/>
    <property type="match status" value="1"/>
</dbReference>
<evidence type="ECO:0000313" key="3">
    <source>
        <dbReference type="Proteomes" id="UP001454036"/>
    </source>
</evidence>
<proteinExistence type="predicted"/>
<dbReference type="SUPFAM" id="SSF56672">
    <property type="entry name" value="DNA/RNA polymerases"/>
    <property type="match status" value="1"/>
</dbReference>
<gene>
    <name evidence="2" type="ORF">LIER_24653</name>
</gene>
<dbReference type="InterPro" id="IPR043128">
    <property type="entry name" value="Rev_trsase/Diguanyl_cyclase"/>
</dbReference>
<dbReference type="InterPro" id="IPR000477">
    <property type="entry name" value="RT_dom"/>
</dbReference>
<dbReference type="Proteomes" id="UP001454036">
    <property type="component" value="Unassembled WGS sequence"/>
</dbReference>
<dbReference type="PANTHER" id="PTHR24559:SF444">
    <property type="entry name" value="REVERSE TRANSCRIPTASE DOMAIN-CONTAINING PROTEIN"/>
    <property type="match status" value="1"/>
</dbReference>
<name>A0AAV3R1U1_LITER</name>
<feature type="domain" description="Reverse transcriptase" evidence="1">
    <location>
        <begin position="4"/>
        <end position="100"/>
    </location>
</feature>
<evidence type="ECO:0000313" key="2">
    <source>
        <dbReference type="EMBL" id="GAA0170377.1"/>
    </source>
</evidence>
<dbReference type="AlphaFoldDB" id="A0AAV3R1U1"/>
<accession>A0AAV3R1U1</accession>
<evidence type="ECO:0000259" key="1">
    <source>
        <dbReference type="Pfam" id="PF00078"/>
    </source>
</evidence>
<dbReference type="EMBL" id="BAABME010007220">
    <property type="protein sequence ID" value="GAA0170377.1"/>
    <property type="molecule type" value="Genomic_DNA"/>
</dbReference>
<dbReference type="InterPro" id="IPR053134">
    <property type="entry name" value="RNA-dir_DNA_polymerase"/>
</dbReference>
<protein>
    <recommendedName>
        <fullName evidence="1">Reverse transcriptase domain-containing protein</fullName>
    </recommendedName>
</protein>
<keyword evidence="3" id="KW-1185">Reference proteome</keyword>
<dbReference type="CDD" id="cd01647">
    <property type="entry name" value="RT_LTR"/>
    <property type="match status" value="1"/>
</dbReference>
<comment type="caution">
    <text evidence="2">The sequence shown here is derived from an EMBL/GenBank/DDBJ whole genome shotgun (WGS) entry which is preliminary data.</text>
</comment>
<organism evidence="2 3">
    <name type="scientific">Lithospermum erythrorhizon</name>
    <name type="common">Purple gromwell</name>
    <name type="synonym">Lithospermum officinale var. erythrorhizon</name>
    <dbReference type="NCBI Taxonomy" id="34254"/>
    <lineage>
        <taxon>Eukaryota</taxon>
        <taxon>Viridiplantae</taxon>
        <taxon>Streptophyta</taxon>
        <taxon>Embryophyta</taxon>
        <taxon>Tracheophyta</taxon>
        <taxon>Spermatophyta</taxon>
        <taxon>Magnoliopsida</taxon>
        <taxon>eudicotyledons</taxon>
        <taxon>Gunneridae</taxon>
        <taxon>Pentapetalae</taxon>
        <taxon>asterids</taxon>
        <taxon>lamiids</taxon>
        <taxon>Boraginales</taxon>
        <taxon>Boraginaceae</taxon>
        <taxon>Boraginoideae</taxon>
        <taxon>Lithospermeae</taxon>
        <taxon>Lithospermum</taxon>
    </lineage>
</organism>
<dbReference type="PANTHER" id="PTHR24559">
    <property type="entry name" value="TRANSPOSON TY3-I GAG-POL POLYPROTEIN"/>
    <property type="match status" value="1"/>
</dbReference>
<dbReference type="Gene3D" id="3.30.70.270">
    <property type="match status" value="2"/>
</dbReference>
<reference evidence="2 3" key="1">
    <citation type="submission" date="2024-01" db="EMBL/GenBank/DDBJ databases">
        <title>The complete chloroplast genome sequence of Lithospermum erythrorhizon: insights into the phylogenetic relationship among Boraginaceae species and the maternal lineages of purple gromwells.</title>
        <authorList>
            <person name="Okada T."/>
            <person name="Watanabe K."/>
        </authorList>
    </citation>
    <scope>NUCLEOTIDE SEQUENCE [LARGE SCALE GENOMIC DNA]</scope>
</reference>
<dbReference type="InterPro" id="IPR043502">
    <property type="entry name" value="DNA/RNA_pol_sf"/>
</dbReference>
<sequence>MYPDDEEKTAFITEYGLYFWNVMPFGLKNAGATYQRMVNSIFANQIGRNMDIYVDDMLVKSKVRTDHLKNLRETFNQLMASKLRINKYKCSFGVTTGKFLWYMISERWIELNPDEINAILDMQPPREYKDIQKRTGCLAALSRFISKSGERNLPFFKNLRRASSTQFYWDDECNKEFEELKEYLSSPRFLS</sequence>